<name>A0A8D8Y4B9_9HEMI</name>
<protein>
    <submittedName>
        <fullName evidence="1">Uncharacterized protein</fullName>
    </submittedName>
</protein>
<dbReference type="AlphaFoldDB" id="A0A8D8Y4B9"/>
<sequence>MQLAHGLVTYDCNSGISVTVLFVVTRLFFFSKWQLFFFIFFFRFFFGTSRILGPIEKSPRDRPQRSIFSPKTGVSKQELPYTYVNAAKNALYRLGPSKKVASSAFKGPLEYFR</sequence>
<evidence type="ECO:0000313" key="1">
    <source>
        <dbReference type="EMBL" id="CAG6717994.1"/>
    </source>
</evidence>
<dbReference type="EMBL" id="HBUF01356754">
    <property type="protein sequence ID" value="CAG6717992.1"/>
    <property type="molecule type" value="Transcribed_RNA"/>
</dbReference>
<reference evidence="1" key="1">
    <citation type="submission" date="2021-05" db="EMBL/GenBank/DDBJ databases">
        <authorList>
            <person name="Alioto T."/>
            <person name="Alioto T."/>
            <person name="Gomez Garrido J."/>
        </authorList>
    </citation>
    <scope>NUCLEOTIDE SEQUENCE</scope>
</reference>
<organism evidence="1">
    <name type="scientific">Cacopsylla melanoneura</name>
    <dbReference type="NCBI Taxonomy" id="428564"/>
    <lineage>
        <taxon>Eukaryota</taxon>
        <taxon>Metazoa</taxon>
        <taxon>Ecdysozoa</taxon>
        <taxon>Arthropoda</taxon>
        <taxon>Hexapoda</taxon>
        <taxon>Insecta</taxon>
        <taxon>Pterygota</taxon>
        <taxon>Neoptera</taxon>
        <taxon>Paraneoptera</taxon>
        <taxon>Hemiptera</taxon>
        <taxon>Sternorrhyncha</taxon>
        <taxon>Psylloidea</taxon>
        <taxon>Psyllidae</taxon>
        <taxon>Psyllinae</taxon>
        <taxon>Cacopsylla</taxon>
    </lineage>
</organism>
<dbReference type="EMBL" id="HBUF01356755">
    <property type="protein sequence ID" value="CAG6717994.1"/>
    <property type="molecule type" value="Transcribed_RNA"/>
</dbReference>
<proteinExistence type="predicted"/>
<accession>A0A8D8Y4B9</accession>